<dbReference type="Proteomes" id="UP000325315">
    <property type="component" value="Unassembled WGS sequence"/>
</dbReference>
<accession>A0A5B6V097</accession>
<sequence length="112" mass="12874">MESNINLFKELNKTSCSKVIIGNGEFIEVNDASSYATKTSSTAWFINSGCTHYMESNINLFKELNKTSSDHELFSISMKGKYFSLDWDQSNSTYIDPVNKSKLCYKKMRHFN</sequence>
<proteinExistence type="predicted"/>
<organism evidence="1 2">
    <name type="scientific">Gossypium australe</name>
    <dbReference type="NCBI Taxonomy" id="47621"/>
    <lineage>
        <taxon>Eukaryota</taxon>
        <taxon>Viridiplantae</taxon>
        <taxon>Streptophyta</taxon>
        <taxon>Embryophyta</taxon>
        <taxon>Tracheophyta</taxon>
        <taxon>Spermatophyta</taxon>
        <taxon>Magnoliopsida</taxon>
        <taxon>eudicotyledons</taxon>
        <taxon>Gunneridae</taxon>
        <taxon>Pentapetalae</taxon>
        <taxon>rosids</taxon>
        <taxon>malvids</taxon>
        <taxon>Malvales</taxon>
        <taxon>Malvaceae</taxon>
        <taxon>Malvoideae</taxon>
        <taxon>Gossypium</taxon>
    </lineage>
</organism>
<reference evidence="2" key="1">
    <citation type="journal article" date="2019" name="Plant Biotechnol. J.">
        <title>Genome sequencing of the Australian wild diploid species Gossypium australe highlights disease resistance and delayed gland morphogenesis.</title>
        <authorList>
            <person name="Cai Y."/>
            <person name="Cai X."/>
            <person name="Wang Q."/>
            <person name="Wang P."/>
            <person name="Zhang Y."/>
            <person name="Cai C."/>
            <person name="Xu Y."/>
            <person name="Wang K."/>
            <person name="Zhou Z."/>
            <person name="Wang C."/>
            <person name="Geng S."/>
            <person name="Li B."/>
            <person name="Dong Q."/>
            <person name="Hou Y."/>
            <person name="Wang H."/>
            <person name="Ai P."/>
            <person name="Liu Z."/>
            <person name="Yi F."/>
            <person name="Sun M."/>
            <person name="An G."/>
            <person name="Cheng J."/>
            <person name="Zhang Y."/>
            <person name="Shi Q."/>
            <person name="Xie Y."/>
            <person name="Shi X."/>
            <person name="Chang Y."/>
            <person name="Huang F."/>
            <person name="Chen Y."/>
            <person name="Hong S."/>
            <person name="Mi L."/>
            <person name="Sun Q."/>
            <person name="Zhang L."/>
            <person name="Zhou B."/>
            <person name="Peng R."/>
            <person name="Zhang X."/>
            <person name="Liu F."/>
        </authorList>
    </citation>
    <scope>NUCLEOTIDE SEQUENCE [LARGE SCALE GENOMIC DNA]</scope>
    <source>
        <strain evidence="2">cv. PA1801</strain>
    </source>
</reference>
<name>A0A5B6V097_9ROSI</name>
<gene>
    <name evidence="1" type="ORF">EPI10_029017</name>
</gene>
<protein>
    <submittedName>
        <fullName evidence="1">Copia protein</fullName>
    </submittedName>
</protein>
<evidence type="ECO:0000313" key="1">
    <source>
        <dbReference type="EMBL" id="KAA3462537.1"/>
    </source>
</evidence>
<dbReference type="AlphaFoldDB" id="A0A5B6V097"/>
<evidence type="ECO:0000313" key="2">
    <source>
        <dbReference type="Proteomes" id="UP000325315"/>
    </source>
</evidence>
<comment type="caution">
    <text evidence="1">The sequence shown here is derived from an EMBL/GenBank/DDBJ whole genome shotgun (WGS) entry which is preliminary data.</text>
</comment>
<dbReference type="EMBL" id="SMMG02000009">
    <property type="protein sequence ID" value="KAA3462537.1"/>
    <property type="molecule type" value="Genomic_DNA"/>
</dbReference>
<keyword evidence="2" id="KW-1185">Reference proteome</keyword>